<keyword evidence="1" id="KW-0812">Transmembrane</keyword>
<keyword evidence="4" id="KW-1185">Reference proteome</keyword>
<dbReference type="InterPro" id="IPR026037">
    <property type="entry name" value="PgpA"/>
</dbReference>
<gene>
    <name evidence="3" type="ORF">NBG4_540020</name>
</gene>
<evidence type="ECO:0000256" key="1">
    <source>
        <dbReference type="SAM" id="Phobius"/>
    </source>
</evidence>
<evidence type="ECO:0000259" key="2">
    <source>
        <dbReference type="Pfam" id="PF04608"/>
    </source>
</evidence>
<feature type="transmembrane region" description="Helical" evidence="1">
    <location>
        <begin position="39"/>
        <end position="61"/>
    </location>
</feature>
<organism evidence="3 4">
    <name type="scientific">Candidatus Sulfobium mesophilum</name>
    <dbReference type="NCBI Taxonomy" id="2016548"/>
    <lineage>
        <taxon>Bacteria</taxon>
        <taxon>Pseudomonadati</taxon>
        <taxon>Nitrospirota</taxon>
        <taxon>Nitrospiria</taxon>
        <taxon>Nitrospirales</taxon>
        <taxon>Nitrospiraceae</taxon>
        <taxon>Candidatus Sulfobium</taxon>
    </lineage>
</organism>
<evidence type="ECO:0000313" key="3">
    <source>
        <dbReference type="EMBL" id="SPQ01436.1"/>
    </source>
</evidence>
<dbReference type="AlphaFoldDB" id="A0A2U3QJ48"/>
<proteinExistence type="predicted"/>
<sequence length="174" mass="18663">MCVLVYYLSMKVEKESGNIRSYATSYSGSLLKNIATLGFIGYLPVAPGTWGTVSALIFVACIPLSQTALLVITACGILIGSVAAGTAEKLIGDIDSVHIIIDEFAGFLVSIIFLPHTYGYLVSAFLLFRFFDILKPFPIGRIEKTIKGGAGIMADDILAGIFTNAALQIWKANF</sequence>
<dbReference type="Pfam" id="PF04608">
    <property type="entry name" value="PgpA"/>
    <property type="match status" value="1"/>
</dbReference>
<dbReference type="GO" id="GO:0006629">
    <property type="term" value="P:lipid metabolic process"/>
    <property type="evidence" value="ECO:0007669"/>
    <property type="project" value="InterPro"/>
</dbReference>
<feature type="domain" description="YutG/PgpA" evidence="2">
    <location>
        <begin position="34"/>
        <end position="169"/>
    </location>
</feature>
<dbReference type="PANTHER" id="PTHR36305">
    <property type="entry name" value="PHOSPHATIDYLGLYCEROPHOSPHATASE A"/>
    <property type="match status" value="1"/>
</dbReference>
<name>A0A2U3QJ48_9BACT</name>
<dbReference type="OrthoDB" id="9804091at2"/>
<dbReference type="PANTHER" id="PTHR36305:SF1">
    <property type="entry name" value="PHOSPHATIDYLGLYCEROPHOSPHATASE A"/>
    <property type="match status" value="1"/>
</dbReference>
<dbReference type="GO" id="GO:0008962">
    <property type="term" value="F:phosphatidylglycerophosphatase activity"/>
    <property type="evidence" value="ECO:0007669"/>
    <property type="project" value="InterPro"/>
</dbReference>
<dbReference type="InterPro" id="IPR036681">
    <property type="entry name" value="PgpA-like_sf"/>
</dbReference>
<dbReference type="CDD" id="cd06971">
    <property type="entry name" value="PgpA"/>
    <property type="match status" value="1"/>
</dbReference>
<evidence type="ECO:0000313" key="4">
    <source>
        <dbReference type="Proteomes" id="UP000245125"/>
    </source>
</evidence>
<dbReference type="InterPro" id="IPR007686">
    <property type="entry name" value="YutG/PgpA"/>
</dbReference>
<dbReference type="Proteomes" id="UP000245125">
    <property type="component" value="Unassembled WGS sequence"/>
</dbReference>
<dbReference type="EMBL" id="OUUY01000102">
    <property type="protein sequence ID" value="SPQ01436.1"/>
    <property type="molecule type" value="Genomic_DNA"/>
</dbReference>
<protein>
    <submittedName>
        <fullName evidence="3">Phosphatidylglycerophosphatase A (Modular protein)</fullName>
    </submittedName>
</protein>
<dbReference type="PIRSF" id="PIRSF006162">
    <property type="entry name" value="PgpA"/>
    <property type="match status" value="1"/>
</dbReference>
<keyword evidence="1" id="KW-1133">Transmembrane helix</keyword>
<feature type="transmembrane region" description="Helical" evidence="1">
    <location>
        <begin position="107"/>
        <end position="131"/>
    </location>
</feature>
<accession>A0A2U3QJ48</accession>
<reference evidence="4" key="1">
    <citation type="submission" date="2018-03" db="EMBL/GenBank/DDBJ databases">
        <authorList>
            <person name="Zecchin S."/>
        </authorList>
    </citation>
    <scope>NUCLEOTIDE SEQUENCE [LARGE SCALE GENOMIC DNA]</scope>
</reference>
<keyword evidence="1" id="KW-0472">Membrane</keyword>
<dbReference type="SUPFAM" id="SSF101307">
    <property type="entry name" value="YutG-like"/>
    <property type="match status" value="1"/>
</dbReference>
<feature type="transmembrane region" description="Helical" evidence="1">
    <location>
        <begin position="68"/>
        <end position="87"/>
    </location>
</feature>